<dbReference type="AlphaFoldDB" id="A0A451A2P4"/>
<reference evidence="1" key="1">
    <citation type="submission" date="2019-02" db="EMBL/GenBank/DDBJ databases">
        <authorList>
            <person name="Gruber-Vodicka R. H."/>
            <person name="Seah K. B. B."/>
        </authorList>
    </citation>
    <scope>NUCLEOTIDE SEQUENCE</scope>
    <source>
        <strain evidence="1">BECK_BZ126</strain>
    </source>
</reference>
<sequence>MSDALGACKELRGRAPMRDYFVFHTDKEKLAMKERYWLGVRTVR</sequence>
<name>A0A451A2P4_9GAMM</name>
<gene>
    <name evidence="1" type="ORF">BECKTC1821F_GA0114240_104414</name>
</gene>
<organism evidence="1">
    <name type="scientific">Candidatus Kentrum sp. TC</name>
    <dbReference type="NCBI Taxonomy" id="2126339"/>
    <lineage>
        <taxon>Bacteria</taxon>
        <taxon>Pseudomonadati</taxon>
        <taxon>Pseudomonadota</taxon>
        <taxon>Gammaproteobacteria</taxon>
        <taxon>Candidatus Kentrum</taxon>
    </lineage>
</organism>
<proteinExistence type="predicted"/>
<accession>A0A451A2P4</accession>
<protein>
    <submittedName>
        <fullName evidence="1">Uncharacterized protein</fullName>
    </submittedName>
</protein>
<evidence type="ECO:0000313" key="1">
    <source>
        <dbReference type="EMBL" id="VFK60303.1"/>
    </source>
</evidence>
<dbReference type="EMBL" id="CAADFW010000044">
    <property type="protein sequence ID" value="VFK60303.1"/>
    <property type="molecule type" value="Genomic_DNA"/>
</dbReference>